<evidence type="ECO:0000256" key="10">
    <source>
        <dbReference type="PIRSR" id="PIRSR000018-51"/>
    </source>
</evidence>
<comment type="caution">
    <text evidence="12">The sequence shown here is derived from an EMBL/GenBank/DDBJ whole genome shotgun (WGS) entry which is preliminary data.</text>
</comment>
<feature type="binding site" description="axial binding residue" evidence="10">
    <location>
        <position position="349"/>
    </location>
    <ligand>
        <name>heme c</name>
        <dbReference type="ChEBI" id="CHEBI:61717"/>
        <label>3</label>
    </ligand>
    <ligandPart>
        <name>Fe</name>
        <dbReference type="ChEBI" id="CHEBI:18248"/>
    </ligandPart>
</feature>
<dbReference type="PANTHER" id="PTHR35008:SF8">
    <property type="entry name" value="ALCOHOL DEHYDROGENASE CYTOCHROME C SUBUNIT"/>
    <property type="match status" value="1"/>
</dbReference>
<evidence type="ECO:0000256" key="3">
    <source>
        <dbReference type="ARBA" id="ARBA00022617"/>
    </source>
</evidence>
<comment type="subcellular location">
    <subcellularLocation>
        <location evidence="1">Cell membrane</location>
    </subcellularLocation>
</comment>
<dbReference type="InterPro" id="IPR014353">
    <property type="entry name" value="Membr-bd_ADH_cyt_c"/>
</dbReference>
<feature type="domain" description="Cytochrome c" evidence="11">
    <location>
        <begin position="195"/>
        <end position="303"/>
    </location>
</feature>
<evidence type="ECO:0000313" key="12">
    <source>
        <dbReference type="EMBL" id="OUM71631.1"/>
    </source>
</evidence>
<dbReference type="PANTHER" id="PTHR35008">
    <property type="entry name" value="BLL4482 PROTEIN-RELATED"/>
    <property type="match status" value="1"/>
</dbReference>
<keyword evidence="8" id="KW-0472">Membrane</keyword>
<keyword evidence="3 9" id="KW-0349">Heme</keyword>
<gene>
    <name evidence="12" type="ORF">AUC60_21945</name>
</gene>
<dbReference type="GO" id="GO:0009055">
    <property type="term" value="F:electron transfer activity"/>
    <property type="evidence" value="ECO:0007669"/>
    <property type="project" value="InterPro"/>
</dbReference>
<feature type="binding site" description="axial binding residue" evidence="10">
    <location>
        <position position="65"/>
    </location>
    <ligand>
        <name>heme c</name>
        <dbReference type="ChEBI" id="CHEBI:61717"/>
        <label>1</label>
    </ligand>
    <ligandPart>
        <name>Fe</name>
        <dbReference type="ChEBI" id="CHEBI:18248"/>
    </ligandPart>
</feature>
<evidence type="ECO:0000256" key="7">
    <source>
        <dbReference type="ARBA" id="ARBA00023004"/>
    </source>
</evidence>
<keyword evidence="5" id="KW-0732">Signal</keyword>
<keyword evidence="4 10" id="KW-0479">Metal-binding</keyword>
<feature type="domain" description="Cytochrome c" evidence="11">
    <location>
        <begin position="332"/>
        <end position="422"/>
    </location>
</feature>
<feature type="binding site" description="covalent" evidence="9">
    <location>
        <position position="213"/>
    </location>
    <ligand>
        <name>heme c</name>
        <dbReference type="ChEBI" id="CHEBI:61717"/>
        <label>2</label>
    </ligand>
</feature>
<keyword evidence="2" id="KW-1003">Cell membrane</keyword>
<protein>
    <submittedName>
        <fullName evidence="12">Alcohol dehydrogenase</fullName>
    </submittedName>
</protein>
<comment type="cofactor">
    <cofactor evidence="9">
        <name>heme c</name>
        <dbReference type="ChEBI" id="CHEBI:61717"/>
    </cofactor>
    <text evidence="9">Binds 3 heme c groups covalently per subunit.</text>
</comment>
<feature type="binding site" description="covalent" evidence="9">
    <location>
        <position position="61"/>
    </location>
    <ligand>
        <name>heme c</name>
        <dbReference type="ChEBI" id="CHEBI:61717"/>
        <label>1</label>
    </ligand>
</feature>
<dbReference type="Gene3D" id="1.10.760.10">
    <property type="entry name" value="Cytochrome c-like domain"/>
    <property type="match status" value="3"/>
</dbReference>
<evidence type="ECO:0000256" key="1">
    <source>
        <dbReference type="ARBA" id="ARBA00004236"/>
    </source>
</evidence>
<evidence type="ECO:0000313" key="13">
    <source>
        <dbReference type="Proteomes" id="UP000195440"/>
    </source>
</evidence>
<keyword evidence="6" id="KW-0677">Repeat</keyword>
<dbReference type="RefSeq" id="WP_087272821.1">
    <property type="nucleotide sequence ID" value="NZ_JBJGBV010000010.1"/>
</dbReference>
<dbReference type="SUPFAM" id="SSF46626">
    <property type="entry name" value="Cytochrome c"/>
    <property type="match status" value="3"/>
</dbReference>
<dbReference type="GO" id="GO:0005506">
    <property type="term" value="F:iron ion binding"/>
    <property type="evidence" value="ECO:0007669"/>
    <property type="project" value="InterPro"/>
</dbReference>
<dbReference type="OrthoDB" id="9811281at2"/>
<dbReference type="GO" id="GO:0020037">
    <property type="term" value="F:heme binding"/>
    <property type="evidence" value="ECO:0007669"/>
    <property type="project" value="InterPro"/>
</dbReference>
<feature type="domain" description="Cytochrome c" evidence="11">
    <location>
        <begin position="47"/>
        <end position="150"/>
    </location>
</feature>
<evidence type="ECO:0000256" key="8">
    <source>
        <dbReference type="ARBA" id="ARBA00023136"/>
    </source>
</evidence>
<name>A0A1Y3NZG2_9PSED</name>
<organism evidence="12 13">
    <name type="scientific">Pseudomonas caspiana</name>
    <dbReference type="NCBI Taxonomy" id="1451454"/>
    <lineage>
        <taxon>Bacteria</taxon>
        <taxon>Pseudomonadati</taxon>
        <taxon>Pseudomonadota</taxon>
        <taxon>Gammaproteobacteria</taxon>
        <taxon>Pseudomonadales</taxon>
        <taxon>Pseudomonadaceae</taxon>
        <taxon>Pseudomonas</taxon>
    </lineage>
</organism>
<evidence type="ECO:0000259" key="11">
    <source>
        <dbReference type="PROSITE" id="PS51007"/>
    </source>
</evidence>
<reference evidence="12 13" key="1">
    <citation type="journal article" date="2017" name="Syst. Appl. Microbiol.">
        <title>Pseudomonas caspiana sp. nov., a citrus pathogen in the Pseudomonas syringae phylogenetic group.</title>
        <authorList>
            <person name="Busquets A."/>
            <person name="Gomila M."/>
            <person name="Beiki F."/>
            <person name="Mulet M."/>
            <person name="Rahimian H."/>
            <person name="Garcia-Valdes E."/>
            <person name="Lalucat J."/>
        </authorList>
    </citation>
    <scope>NUCLEOTIDE SEQUENCE [LARGE SCALE GENOMIC DNA]</scope>
    <source>
        <strain evidence="12 13">FBF102</strain>
    </source>
</reference>
<dbReference type="InterPro" id="IPR051459">
    <property type="entry name" value="Cytochrome_c-type_DH"/>
</dbReference>
<accession>A0A1Y3NZG2</accession>
<dbReference type="PROSITE" id="PS51007">
    <property type="entry name" value="CYTC"/>
    <property type="match status" value="3"/>
</dbReference>
<sequence>MTSKSRSRLLALLVVCVVLALLAWLVSVFLNKSGDAAAQMTQEVTPELISKGAYLARAGDCVACHTAHDGKTFAGGRGIESPIGTIYATNITPDKDTGIGGWTYGDFERAVRRGVGHDGSALYPAMPFPSYAKVSDEDTQALYAYFMKGVEPVKQANQANDIPWPLSIRWPLAYWRTFFSPTPESTVAPVAGTDPQLVRGAYLVQGLGHCGSCHTPRALTMQEKGLDEKSSDYLTGALLNGWAVPSIRGVAHWSQDEIVDYLGSGRNAKASVAGEMTDVVANSTSHMTDEDLHAMAAYLKSLSGPADKNGETVYQHNAERSAATASKLTAAKDLTLGERLYLDNCGACHFVKGEGAARIFPRLDGASIINAENPTALVHVILAGAQTPSTARGPSILPMPGFAERMNDAEVAELATFLRQGWSNKAPAVSAKLVQEVRTALAEGHPKQQKKLEASNEK</sequence>
<keyword evidence="13" id="KW-1185">Reference proteome</keyword>
<dbReference type="PIRSF" id="PIRSF000018">
    <property type="entry name" value="Mb_ADH_cyt_c"/>
    <property type="match status" value="1"/>
</dbReference>
<proteinExistence type="predicted"/>
<dbReference type="Pfam" id="PF00034">
    <property type="entry name" value="Cytochrom_C"/>
    <property type="match status" value="3"/>
</dbReference>
<dbReference type="AlphaFoldDB" id="A0A1Y3NZG2"/>
<feature type="binding site" description="axial binding residue" evidence="10">
    <location>
        <position position="214"/>
    </location>
    <ligand>
        <name>heme c</name>
        <dbReference type="ChEBI" id="CHEBI:61717"/>
        <label>2</label>
    </ligand>
    <ligandPart>
        <name>Fe</name>
        <dbReference type="ChEBI" id="CHEBI:18248"/>
    </ligandPart>
</feature>
<keyword evidence="7 10" id="KW-0408">Iron</keyword>
<feature type="binding site" description="covalent" evidence="9">
    <location>
        <position position="348"/>
    </location>
    <ligand>
        <name>heme c</name>
        <dbReference type="ChEBI" id="CHEBI:61717"/>
        <label>3</label>
    </ligand>
</feature>
<feature type="binding site" description="covalent" evidence="9">
    <location>
        <position position="345"/>
    </location>
    <ligand>
        <name>heme c</name>
        <dbReference type="ChEBI" id="CHEBI:61717"/>
        <label>3</label>
    </ligand>
</feature>
<evidence type="ECO:0000256" key="6">
    <source>
        <dbReference type="ARBA" id="ARBA00022737"/>
    </source>
</evidence>
<dbReference type="GO" id="GO:0016614">
    <property type="term" value="F:oxidoreductase activity, acting on CH-OH group of donors"/>
    <property type="evidence" value="ECO:0007669"/>
    <property type="project" value="InterPro"/>
</dbReference>
<dbReference type="InterPro" id="IPR036909">
    <property type="entry name" value="Cyt_c-like_dom_sf"/>
</dbReference>
<evidence type="ECO:0000256" key="9">
    <source>
        <dbReference type="PIRSR" id="PIRSR000018-50"/>
    </source>
</evidence>
<evidence type="ECO:0000256" key="4">
    <source>
        <dbReference type="ARBA" id="ARBA00022723"/>
    </source>
</evidence>
<feature type="binding site" description="covalent" evidence="9">
    <location>
        <position position="210"/>
    </location>
    <ligand>
        <name>heme c</name>
        <dbReference type="ChEBI" id="CHEBI:61717"/>
        <label>2</label>
    </ligand>
</feature>
<dbReference type="GO" id="GO:0005886">
    <property type="term" value="C:plasma membrane"/>
    <property type="evidence" value="ECO:0007669"/>
    <property type="project" value="UniProtKB-SubCell"/>
</dbReference>
<dbReference type="InterPro" id="IPR009056">
    <property type="entry name" value="Cyt_c-like_dom"/>
</dbReference>
<evidence type="ECO:0000256" key="2">
    <source>
        <dbReference type="ARBA" id="ARBA00022475"/>
    </source>
</evidence>
<dbReference type="EMBL" id="LOHF01000024">
    <property type="protein sequence ID" value="OUM71631.1"/>
    <property type="molecule type" value="Genomic_DNA"/>
</dbReference>
<dbReference type="Proteomes" id="UP000195440">
    <property type="component" value="Unassembled WGS sequence"/>
</dbReference>
<evidence type="ECO:0000256" key="5">
    <source>
        <dbReference type="ARBA" id="ARBA00022729"/>
    </source>
</evidence>
<feature type="binding site" description="covalent" evidence="9">
    <location>
        <position position="64"/>
    </location>
    <ligand>
        <name>heme c</name>
        <dbReference type="ChEBI" id="CHEBI:61717"/>
        <label>1</label>
    </ligand>
</feature>